<feature type="compositionally biased region" description="Low complexity" evidence="1">
    <location>
        <begin position="297"/>
        <end position="306"/>
    </location>
</feature>
<evidence type="ECO:0000313" key="3">
    <source>
        <dbReference type="EMBL" id="MFD1517368.1"/>
    </source>
</evidence>
<name>A0ABW4ERG5_9PSEU</name>
<protein>
    <submittedName>
        <fullName evidence="3">DUF4157 domain-containing protein</fullName>
    </submittedName>
</protein>
<organism evidence="3 4">
    <name type="scientific">Pseudonocardia yunnanensis</name>
    <dbReference type="NCBI Taxonomy" id="58107"/>
    <lineage>
        <taxon>Bacteria</taxon>
        <taxon>Bacillati</taxon>
        <taxon>Actinomycetota</taxon>
        <taxon>Actinomycetes</taxon>
        <taxon>Pseudonocardiales</taxon>
        <taxon>Pseudonocardiaceae</taxon>
        <taxon>Pseudonocardia</taxon>
    </lineage>
</organism>
<proteinExistence type="predicted"/>
<feature type="domain" description="eCIS core" evidence="2">
    <location>
        <begin position="192"/>
        <end position="261"/>
    </location>
</feature>
<feature type="region of interest" description="Disordered" evidence="1">
    <location>
        <begin position="88"/>
        <end position="117"/>
    </location>
</feature>
<dbReference type="EMBL" id="JBHUCO010000008">
    <property type="protein sequence ID" value="MFD1517368.1"/>
    <property type="molecule type" value="Genomic_DNA"/>
</dbReference>
<sequence>MDRKFRAFYTASMYGASGEIENVIEHALAWLRHNRLVLPRVSVRAQHVARLAQAAFHSWHTRAGGRELCRVCTSSEVCPFRPGFSIPTSGISEGHTTEGGSMRDQDNRKATGLESQRAPACKSVTQGGMPLMGLMALQRSVGNAAVVEMLRRAGHPGAQGVEGRHQHGLGQSEEPEVQRSAVHDVLRSGGRPLDETIRTDMEGRFGEDFSDVRIHDDHAAESSAAELGARAYTSGRHVVIGSGGADRHTLAHELAHVVQQRWGAVAGTDNGSGLKVSDPSDRFERAAETHAIRVMRSATASSTAATGSEPIDAAPMESELTSSVPATRSLTPHQKPAMAPVVQGSPRAQTPPVDSMHTDAAAPSGVPDQAVAPSGGAIAVQRAVGVELETGFAVSPPPDMEYASVVEGPRIGESGPPTFVIDFDTFQGNHIIEIVSTPTTAMTGERSRADRKQTFAAIDEAVRRLKAAGPDATLKDIFPASEGYVVDPAFADVPLVEPTGGMTQSHRYAQYTVGVPLSGVYDVMAMAQSGMTEGAETVPSFVYARKNDLNALAFADRVAAMFASLRTSLDRPPEEQSKQGYDQELADSLDDRSHLRDVAELRGFMAVAAAQVGARLSSLVRAEDDHDRAVKNHTLVASRTSLAAMRGALSDKVKKFLKENRESLALEFESSYRAAFSDLVTKSFERRGIDPPEPGQLLKLSVTPEGKTAEAYWDNALRQLKLGKQLDQYEMLGVRTNSKRMDDDLGNREVPLALLELRLFGGREGLSVEQLEKNTGMIADRVRAADDAATAGRPVRPSTRLNPPGRPGIVSIPFEAGVSVLRDLQTKLVAVLAGQVAKRAVQPHAPGSARITIDVVGFASPPRSLVRDTAKDTGQRRAEAVEGALRAHIAVALAEVQPPGTSEVATKDVRITSSSGGRGGERVDVHVDENRA</sequence>
<feature type="compositionally biased region" description="Polar residues" evidence="1">
    <location>
        <begin position="319"/>
        <end position="332"/>
    </location>
</feature>
<feature type="region of interest" description="Disordered" evidence="1">
    <location>
        <begin position="297"/>
        <end position="364"/>
    </location>
</feature>
<accession>A0ABW4ERG5</accession>
<gene>
    <name evidence="3" type="ORF">ACFSJD_07720</name>
</gene>
<reference evidence="4" key="1">
    <citation type="journal article" date="2019" name="Int. J. Syst. Evol. Microbiol.">
        <title>The Global Catalogue of Microorganisms (GCM) 10K type strain sequencing project: providing services to taxonomists for standard genome sequencing and annotation.</title>
        <authorList>
            <consortium name="The Broad Institute Genomics Platform"/>
            <consortium name="The Broad Institute Genome Sequencing Center for Infectious Disease"/>
            <person name="Wu L."/>
            <person name="Ma J."/>
        </authorList>
    </citation>
    <scope>NUCLEOTIDE SEQUENCE [LARGE SCALE GENOMIC DNA]</scope>
    <source>
        <strain evidence="4">CCM 7043</strain>
    </source>
</reference>
<evidence type="ECO:0000259" key="2">
    <source>
        <dbReference type="Pfam" id="PF13699"/>
    </source>
</evidence>
<dbReference type="Pfam" id="PF13699">
    <property type="entry name" value="eCIS_core"/>
    <property type="match status" value="1"/>
</dbReference>
<evidence type="ECO:0000313" key="4">
    <source>
        <dbReference type="Proteomes" id="UP001597114"/>
    </source>
</evidence>
<feature type="region of interest" description="Disordered" evidence="1">
    <location>
        <begin position="910"/>
        <end position="932"/>
    </location>
</feature>
<feature type="compositionally biased region" description="Basic and acidic residues" evidence="1">
    <location>
        <begin position="919"/>
        <end position="932"/>
    </location>
</feature>
<dbReference type="Proteomes" id="UP001597114">
    <property type="component" value="Unassembled WGS sequence"/>
</dbReference>
<feature type="region of interest" description="Disordered" evidence="1">
    <location>
        <begin position="157"/>
        <end position="178"/>
    </location>
</feature>
<comment type="caution">
    <text evidence="3">The sequence shown here is derived from an EMBL/GenBank/DDBJ whole genome shotgun (WGS) entry which is preliminary data.</text>
</comment>
<keyword evidence="4" id="KW-1185">Reference proteome</keyword>
<dbReference type="InterPro" id="IPR025295">
    <property type="entry name" value="eCIS_core_dom"/>
</dbReference>
<evidence type="ECO:0000256" key="1">
    <source>
        <dbReference type="SAM" id="MobiDB-lite"/>
    </source>
</evidence>
<dbReference type="RefSeq" id="WP_344722712.1">
    <property type="nucleotide sequence ID" value="NZ_BAAAUS010000013.1"/>
</dbReference>
<feature type="compositionally biased region" description="Basic and acidic residues" evidence="1">
    <location>
        <begin position="101"/>
        <end position="111"/>
    </location>
</feature>